<organism evidence="1">
    <name type="scientific">hydrothermal vent metagenome</name>
    <dbReference type="NCBI Taxonomy" id="652676"/>
    <lineage>
        <taxon>unclassified sequences</taxon>
        <taxon>metagenomes</taxon>
        <taxon>ecological metagenomes</taxon>
    </lineage>
</organism>
<proteinExistence type="predicted"/>
<dbReference type="AlphaFoldDB" id="A0A3B0S1Q3"/>
<protein>
    <recommendedName>
        <fullName evidence="2">DUF1192 domain-containing protein</fullName>
    </recommendedName>
</protein>
<reference evidence="1" key="1">
    <citation type="submission" date="2018-06" db="EMBL/GenBank/DDBJ databases">
        <authorList>
            <person name="Zhirakovskaya E."/>
        </authorList>
    </citation>
    <scope>NUCLEOTIDE SEQUENCE</scope>
</reference>
<accession>A0A3B0S1Q3</accession>
<dbReference type="InterPro" id="IPR009579">
    <property type="entry name" value="DUF1192"/>
</dbReference>
<gene>
    <name evidence="1" type="ORF">MNBD_ALPHA08-262</name>
</gene>
<evidence type="ECO:0000313" key="1">
    <source>
        <dbReference type="EMBL" id="VAV98657.1"/>
    </source>
</evidence>
<dbReference type="EMBL" id="UOEC01000154">
    <property type="protein sequence ID" value="VAV98657.1"/>
    <property type="molecule type" value="Genomic_DNA"/>
</dbReference>
<evidence type="ECO:0008006" key="2">
    <source>
        <dbReference type="Google" id="ProtNLM"/>
    </source>
</evidence>
<sequence length="62" mass="7155">MDFDEDRPKTDQAVTVGQVLDDYSVDELKERLDLLRVEILRVEAEIVNKKSTKSEAESVFKI</sequence>
<dbReference type="Pfam" id="PF06698">
    <property type="entry name" value="DUF1192"/>
    <property type="match status" value="1"/>
</dbReference>
<name>A0A3B0S1Q3_9ZZZZ</name>